<accession>B5CR50</accession>
<reference evidence="2 3" key="1">
    <citation type="submission" date="2008-08" db="EMBL/GenBank/DDBJ databases">
        <title>Draft genome sequence of Ruminococcus lactaris ATCC 29176.</title>
        <authorList>
            <person name="Sudarsanam P."/>
            <person name="Ley R."/>
            <person name="Guruge J."/>
            <person name="Turnbaugh P.J."/>
            <person name="Mahowald M."/>
            <person name="Liep D."/>
            <person name="Gordon J."/>
        </authorList>
    </citation>
    <scope>NUCLEOTIDE SEQUENCE [LARGE SCALE GENOMIC DNA]</scope>
    <source>
        <strain evidence="2 3">ATCC 29176</strain>
    </source>
</reference>
<evidence type="ECO:0000313" key="3">
    <source>
        <dbReference type="Proteomes" id="UP000003254"/>
    </source>
</evidence>
<organism evidence="2 3">
    <name type="scientific">[Ruminococcus] lactaris ATCC 29176</name>
    <dbReference type="NCBI Taxonomy" id="471875"/>
    <lineage>
        <taxon>Bacteria</taxon>
        <taxon>Bacillati</taxon>
        <taxon>Bacillota</taxon>
        <taxon>Clostridia</taxon>
        <taxon>Lachnospirales</taxon>
        <taxon>Lachnospiraceae</taxon>
        <taxon>Mediterraneibacter</taxon>
    </lineage>
</organism>
<protein>
    <submittedName>
        <fullName evidence="2">Uncharacterized protein</fullName>
    </submittedName>
</protein>
<dbReference type="AlphaFoldDB" id="B5CR50"/>
<feature type="transmembrane region" description="Helical" evidence="1">
    <location>
        <begin position="23"/>
        <end position="41"/>
    </location>
</feature>
<reference evidence="2 3" key="2">
    <citation type="submission" date="2008-08" db="EMBL/GenBank/DDBJ databases">
        <authorList>
            <person name="Fulton L."/>
            <person name="Clifton S."/>
            <person name="Fulton B."/>
            <person name="Xu J."/>
            <person name="Minx P."/>
            <person name="Pepin K.H."/>
            <person name="Johnson M."/>
            <person name="Bhonagiri V."/>
            <person name="Nash W.E."/>
            <person name="Mardis E.R."/>
            <person name="Wilson R.K."/>
        </authorList>
    </citation>
    <scope>NUCLEOTIDE SEQUENCE [LARGE SCALE GENOMIC DNA]</scope>
    <source>
        <strain evidence="2 3">ATCC 29176</strain>
    </source>
</reference>
<proteinExistence type="predicted"/>
<keyword evidence="1" id="KW-1133">Transmembrane helix</keyword>
<comment type="caution">
    <text evidence="2">The sequence shown here is derived from an EMBL/GenBank/DDBJ whole genome shotgun (WGS) entry which is preliminary data.</text>
</comment>
<dbReference type="Proteomes" id="UP000003254">
    <property type="component" value="Unassembled WGS sequence"/>
</dbReference>
<keyword evidence="1" id="KW-0812">Transmembrane</keyword>
<dbReference type="HOGENOM" id="CLU_3221639_0_0_9"/>
<dbReference type="EMBL" id="ABOU02000046">
    <property type="protein sequence ID" value="EDY32212.1"/>
    <property type="molecule type" value="Genomic_DNA"/>
</dbReference>
<evidence type="ECO:0000313" key="2">
    <source>
        <dbReference type="EMBL" id="EDY32212.1"/>
    </source>
</evidence>
<sequence length="44" mass="5349">MYQILLENTTIDIIAFMQQKKRLYTKLFPVYSLSCFLLHFLCFL</sequence>
<keyword evidence="3" id="KW-1185">Reference proteome</keyword>
<gene>
    <name evidence="2" type="ORF">RUMLAC_01950</name>
</gene>
<keyword evidence="1" id="KW-0472">Membrane</keyword>
<name>B5CR50_9FIRM</name>
<evidence type="ECO:0000256" key="1">
    <source>
        <dbReference type="SAM" id="Phobius"/>
    </source>
</evidence>